<name>A0A8B7R528_HIPAR</name>
<evidence type="ECO:0000313" key="8">
    <source>
        <dbReference type="RefSeq" id="XP_019495238.1"/>
    </source>
</evidence>
<dbReference type="GO" id="GO:0021516">
    <property type="term" value="P:dorsal spinal cord development"/>
    <property type="evidence" value="ECO:0007669"/>
    <property type="project" value="UniProtKB-UniRule"/>
</dbReference>
<comment type="function">
    <text evidence="5">Chemorepulsive axon guidance protein required for the development of spinal cord and forebrain commissures. Acts as a chemorepulsive guidance protein for commissural axons during development. Able to inhibit or repel neurite outgrowth from dorsal spinal cord. Inhibits the stabilization of cytosolic beta-catenin (CTNNB1) via its interaction with LRP6, thereby acting as an antagonist of Wnt signaling pathway.</text>
</comment>
<dbReference type="OrthoDB" id="9931375at2759"/>
<comment type="subunit">
    <text evidence="5">Interacts with LRP6.</text>
</comment>
<evidence type="ECO:0000256" key="4">
    <source>
        <dbReference type="ARBA" id="ARBA00023180"/>
    </source>
</evidence>
<dbReference type="PANTHER" id="PTHR28610">
    <property type="entry name" value="DRAXIN"/>
    <property type="match status" value="1"/>
</dbReference>
<evidence type="ECO:0000256" key="6">
    <source>
        <dbReference type="SAM" id="MobiDB-lite"/>
    </source>
</evidence>
<accession>A0A8B7R528</accession>
<feature type="region of interest" description="Disordered" evidence="6">
    <location>
        <begin position="71"/>
        <end position="100"/>
    </location>
</feature>
<proteinExistence type="inferred from homology"/>
<keyword evidence="1 5" id="KW-0217">Developmental protein</keyword>
<dbReference type="HAMAP" id="MF_03060">
    <property type="entry name" value="Draxin"/>
    <property type="match status" value="1"/>
</dbReference>
<dbReference type="GeneID" id="109381224"/>
<reference evidence="8" key="1">
    <citation type="submission" date="2025-08" db="UniProtKB">
        <authorList>
            <consortium name="RefSeq"/>
        </authorList>
    </citation>
    <scope>IDENTIFICATION</scope>
    <source>
        <tissue evidence="8">Muscle</tissue>
    </source>
</reference>
<dbReference type="AlphaFoldDB" id="A0A8B7R528"/>
<keyword evidence="2 5" id="KW-0964">Secreted</keyword>
<dbReference type="Proteomes" id="UP000694851">
    <property type="component" value="Unplaced"/>
</dbReference>
<protein>
    <recommendedName>
        <fullName evidence="5">Draxin</fullName>
    </recommendedName>
    <alternativeName>
        <fullName evidence="5">Dorsal inhibitory axon guidance protein</fullName>
    </alternativeName>
    <alternativeName>
        <fullName evidence="5">Dorsal repulsive axon guidance protein</fullName>
    </alternativeName>
</protein>
<dbReference type="Pfam" id="PF15550">
    <property type="entry name" value="Draxin"/>
    <property type="match status" value="1"/>
</dbReference>
<keyword evidence="7" id="KW-1185">Reference proteome</keyword>
<keyword evidence="5" id="KW-0879">Wnt signaling pathway</keyword>
<dbReference type="GO" id="GO:0090090">
    <property type="term" value="P:negative regulation of canonical Wnt signaling pathway"/>
    <property type="evidence" value="ECO:0007669"/>
    <property type="project" value="UniProtKB-UniRule"/>
</dbReference>
<dbReference type="CTD" id="374946"/>
<evidence type="ECO:0000256" key="3">
    <source>
        <dbReference type="ARBA" id="ARBA00022729"/>
    </source>
</evidence>
<feature type="region of interest" description="Disordered" evidence="6">
    <location>
        <begin position="272"/>
        <end position="298"/>
    </location>
</feature>
<dbReference type="GO" id="GO:0016055">
    <property type="term" value="P:Wnt signaling pathway"/>
    <property type="evidence" value="ECO:0007669"/>
    <property type="project" value="UniProtKB-KW"/>
</dbReference>
<feature type="region of interest" description="Disordered" evidence="6">
    <location>
        <begin position="143"/>
        <end position="166"/>
    </location>
</feature>
<feature type="compositionally biased region" description="Basic residues" evidence="6">
    <location>
        <begin position="156"/>
        <end position="166"/>
    </location>
</feature>
<dbReference type="GO" id="GO:0007411">
    <property type="term" value="P:axon guidance"/>
    <property type="evidence" value="ECO:0007669"/>
    <property type="project" value="UniProtKB-UniRule"/>
</dbReference>
<dbReference type="GO" id="GO:0030900">
    <property type="term" value="P:forebrain development"/>
    <property type="evidence" value="ECO:0007669"/>
    <property type="project" value="UniProtKB-UniRule"/>
</dbReference>
<feature type="compositionally biased region" description="Basic and acidic residues" evidence="6">
    <location>
        <begin position="144"/>
        <end position="155"/>
    </location>
</feature>
<keyword evidence="4" id="KW-0325">Glycoprotein</keyword>
<comment type="subcellular location">
    <subcellularLocation>
        <location evidence="5">Secreted</location>
    </subcellularLocation>
</comment>
<comment type="similarity">
    <text evidence="5">Belongs to the draxin family.</text>
</comment>
<sequence length="372" mass="40884">MLLKLFKPRVLSRNTVAFLGREEPMAGPTTHVAPMLFLALLVLLELSLAGSLGPGTPARNLPEKHINLPGPALWTSRASHHPRRGLGKKERGPGMPGQAQGGAAVMATRQAPRLPGTGALLPGKSPAGLLQDKNLLLGLALPYPEKENRSPGSERVKKRGREHKRRRERLKLHRGQGMVRGPSSLMKKVEFSEDHALDAVMEDSSTSLAPTILYLTTFEAAPATKESLVLPVTSLWPQAQPKPDGEVMPTLDMALFDWTDYEDLKPEVWPSAKKKEKSLGKLTSDGNETSPAEGEPCDHHQDCVPGTCCDLREHLCTPHNRGLNNKCFDDCMCVEGLRCYAKFHRNRRVTRRKGRCVEPETANGDQGSFINV</sequence>
<dbReference type="GO" id="GO:0021528">
    <property type="term" value="P:commissural neuron differentiation in spinal cord"/>
    <property type="evidence" value="ECO:0007669"/>
    <property type="project" value="UniProtKB-UniRule"/>
</dbReference>
<keyword evidence="3" id="KW-0732">Signal</keyword>
<evidence type="ECO:0000256" key="2">
    <source>
        <dbReference type="ARBA" id="ARBA00022525"/>
    </source>
</evidence>
<evidence type="ECO:0000256" key="5">
    <source>
        <dbReference type="HAMAP-Rule" id="MF_03060"/>
    </source>
</evidence>
<dbReference type="KEGG" id="hai:109381224"/>
<organism evidence="7 8">
    <name type="scientific">Hipposideros armiger</name>
    <name type="common">Great Himalayan leaf-nosed bat</name>
    <dbReference type="NCBI Taxonomy" id="186990"/>
    <lineage>
        <taxon>Eukaryota</taxon>
        <taxon>Metazoa</taxon>
        <taxon>Chordata</taxon>
        <taxon>Craniata</taxon>
        <taxon>Vertebrata</taxon>
        <taxon>Euteleostomi</taxon>
        <taxon>Mammalia</taxon>
        <taxon>Eutheria</taxon>
        <taxon>Laurasiatheria</taxon>
        <taxon>Chiroptera</taxon>
        <taxon>Yinpterochiroptera</taxon>
        <taxon>Rhinolophoidea</taxon>
        <taxon>Hipposideridae</taxon>
        <taxon>Hipposideros</taxon>
    </lineage>
</organism>
<dbReference type="GO" id="GO:0005576">
    <property type="term" value="C:extracellular region"/>
    <property type="evidence" value="ECO:0007669"/>
    <property type="project" value="UniProtKB-SubCell"/>
</dbReference>
<dbReference type="PANTHER" id="PTHR28610:SF1">
    <property type="entry name" value="DRAXIN"/>
    <property type="match status" value="1"/>
</dbReference>
<dbReference type="RefSeq" id="XP_019495238.1">
    <property type="nucleotide sequence ID" value="XM_019639693.1"/>
</dbReference>
<evidence type="ECO:0000313" key="7">
    <source>
        <dbReference type="Proteomes" id="UP000694851"/>
    </source>
</evidence>
<dbReference type="InterPro" id="IPR029094">
    <property type="entry name" value="Draxin"/>
</dbReference>
<gene>
    <name evidence="5 8" type="primary">DRAXIN</name>
</gene>
<evidence type="ECO:0000256" key="1">
    <source>
        <dbReference type="ARBA" id="ARBA00022473"/>
    </source>
</evidence>